<evidence type="ECO:0000313" key="6">
    <source>
        <dbReference type="RefSeq" id="XP_019290714.2"/>
    </source>
</evidence>
<feature type="compositionally biased region" description="Pro residues" evidence="2">
    <location>
        <begin position="424"/>
        <end position="433"/>
    </location>
</feature>
<dbReference type="RefSeq" id="XP_019290717.2">
    <property type="nucleotide sequence ID" value="XM_019435172.2"/>
</dbReference>
<sequence>MSLLANYEGLRHQIERLVRENEELKKLVRLIRENHELKSAIKTQAGGLGIGGFSTGFGQMAATPQHQGNCVFLPPSPAAAHEPVLEEVGVVALAPLADMLNSPQPGPTAGPIVSPLTGPLSTLLPGPGPMSQSGLFSSILTGPLTPSSPLARPLAVAPGGTLGSSMGTVSTGPLTPSSTLAGLMAVSPRGTLGSSMGLPSTGPPTPSSPLAGPLAVAPGGILGSSMGTASTGPLTPSSPLMAPTTGTVAISLSSPLLTSTAAPLGVSQNLVANPVSNLVLPGAQRVRLTEPFRGCPSGPHPSAGAGPAGTTKVPMSAEHPQPTQDLEPLGVTFVGVPLHTSTPMETKGAAGPGTAFSFSTSDARAQPGAPQGQAVPAPAPVAPTAAPQAPTDYASPGTTHVAQCPPPSPTRAHHPPTQPSSTPHSPPRNPHSPPRTSSSPASVNDPRGPRGTETSRKSMVELERKLAHRKISKFPDSPRESRQLAWERLVGEIAFQLDRRILSSIFPERVRLYGFTVSNIPEKIIQASLNPSDHKLDEELCQTLTQRYVSIMNRLQSLGYDGRVHPALTEQLVNAYGILRERPELAASEGGSYTVDFLQRVLVETVHPSMLTDALLLLSCLNQLAHDDGKPMFIW</sequence>
<keyword evidence="1" id="KW-0175">Coiled coil</keyword>
<dbReference type="InterPro" id="IPR029385">
    <property type="entry name" value="Speriolin_N"/>
</dbReference>
<evidence type="ECO:0000256" key="1">
    <source>
        <dbReference type="SAM" id="Coils"/>
    </source>
</evidence>
<dbReference type="InterPro" id="IPR026715">
    <property type="entry name" value="SPATC1"/>
</dbReference>
<feature type="compositionally biased region" description="Low complexity" evidence="2">
    <location>
        <begin position="365"/>
        <end position="391"/>
    </location>
</feature>
<dbReference type="CTD" id="375686"/>
<dbReference type="RefSeq" id="XP_019290714.2">
    <property type="nucleotide sequence ID" value="XM_019435169.2"/>
</dbReference>
<feature type="region of interest" description="Disordered" evidence="2">
    <location>
        <begin position="290"/>
        <end position="458"/>
    </location>
</feature>
<evidence type="ECO:0000313" key="9">
    <source>
        <dbReference type="RefSeq" id="XP_019290718.2"/>
    </source>
</evidence>
<dbReference type="Proteomes" id="UP001165780">
    <property type="component" value="Unplaced"/>
</dbReference>
<feature type="compositionally biased region" description="Basic and acidic residues" evidence="2">
    <location>
        <begin position="447"/>
        <end position="458"/>
    </location>
</feature>
<dbReference type="GeneID" id="109258375"/>
<keyword evidence="5" id="KW-1185">Reference proteome</keyword>
<feature type="coiled-coil region" evidence="1">
    <location>
        <begin position="7"/>
        <end position="34"/>
    </location>
</feature>
<feature type="domain" description="Speriolin N-terminal" evidence="3">
    <location>
        <begin position="1"/>
        <end position="187"/>
    </location>
</feature>
<dbReference type="AlphaFoldDB" id="A0A9V1EX21"/>
<protein>
    <submittedName>
        <fullName evidence="6 7">Speriolin</fullName>
    </submittedName>
</protein>
<dbReference type="RefSeq" id="XP_019290715.2">
    <property type="nucleotide sequence ID" value="XM_019435170.2"/>
</dbReference>
<evidence type="ECO:0000259" key="4">
    <source>
        <dbReference type="Pfam" id="PF15059"/>
    </source>
</evidence>
<evidence type="ECO:0000313" key="8">
    <source>
        <dbReference type="RefSeq" id="XP_019290717.2"/>
    </source>
</evidence>
<proteinExistence type="predicted"/>
<dbReference type="RefSeq" id="XP_019290718.2">
    <property type="nucleotide sequence ID" value="XM_019435173.2"/>
</dbReference>
<evidence type="ECO:0000313" key="7">
    <source>
        <dbReference type="RefSeq" id="XP_019290715.2"/>
    </source>
</evidence>
<dbReference type="GO" id="GO:0005813">
    <property type="term" value="C:centrosome"/>
    <property type="evidence" value="ECO:0007669"/>
    <property type="project" value="TreeGrafter"/>
</dbReference>
<feature type="domain" description="Speriolin C-terminal" evidence="4">
    <location>
        <begin position="489"/>
        <end position="635"/>
    </location>
</feature>
<feature type="compositionally biased region" description="Low complexity" evidence="2">
    <location>
        <begin position="296"/>
        <end position="309"/>
    </location>
</feature>
<organism evidence="5 6">
    <name type="scientific">Panthera pardus</name>
    <name type="common">Leopard</name>
    <name type="synonym">Felis pardus</name>
    <dbReference type="NCBI Taxonomy" id="9691"/>
    <lineage>
        <taxon>Eukaryota</taxon>
        <taxon>Metazoa</taxon>
        <taxon>Chordata</taxon>
        <taxon>Craniata</taxon>
        <taxon>Vertebrata</taxon>
        <taxon>Euteleostomi</taxon>
        <taxon>Mammalia</taxon>
        <taxon>Eutheria</taxon>
        <taxon>Laurasiatheria</taxon>
        <taxon>Carnivora</taxon>
        <taxon>Feliformia</taxon>
        <taxon>Felidae</taxon>
        <taxon>Pantherinae</taxon>
        <taxon>Panthera</taxon>
    </lineage>
</organism>
<reference evidence="6 7" key="1">
    <citation type="submission" date="2025-04" db="UniProtKB">
        <authorList>
            <consortium name="RefSeq"/>
        </authorList>
    </citation>
    <scope>IDENTIFICATION</scope>
    <source>
        <tissue evidence="6 7">Whole blood</tissue>
    </source>
</reference>
<accession>A0A9V1EX21</accession>
<gene>
    <name evidence="6 7 8 9" type="primary">SPATC1</name>
</gene>
<evidence type="ECO:0000256" key="2">
    <source>
        <dbReference type="SAM" id="MobiDB-lite"/>
    </source>
</evidence>
<name>A0A9V1EX21_PANPR</name>
<evidence type="ECO:0000259" key="3">
    <source>
        <dbReference type="Pfam" id="PF15058"/>
    </source>
</evidence>
<dbReference type="Pfam" id="PF15059">
    <property type="entry name" value="Speriolin_C"/>
    <property type="match status" value="1"/>
</dbReference>
<evidence type="ECO:0000313" key="5">
    <source>
        <dbReference type="Proteomes" id="UP001165780"/>
    </source>
</evidence>
<dbReference type="PANTHER" id="PTHR22192:SF16">
    <property type="entry name" value="SPERIOLIN"/>
    <property type="match status" value="1"/>
</dbReference>
<dbReference type="PANTHER" id="PTHR22192">
    <property type="entry name" value="SPERIOLIN"/>
    <property type="match status" value="1"/>
</dbReference>
<dbReference type="Pfam" id="PF15058">
    <property type="entry name" value="Speriolin_N"/>
    <property type="match status" value="2"/>
</dbReference>
<dbReference type="InterPro" id="IPR029384">
    <property type="entry name" value="Speriolin_C"/>
</dbReference>
<dbReference type="KEGG" id="ppad:109258375"/>
<feature type="domain" description="Speriolin N-terminal" evidence="3">
    <location>
        <begin position="211"/>
        <end position="284"/>
    </location>
</feature>